<comment type="caution">
    <text evidence="2">The sequence shown here is derived from an EMBL/GenBank/DDBJ whole genome shotgun (WGS) entry which is preliminary data.</text>
</comment>
<evidence type="ECO:0000313" key="3">
    <source>
        <dbReference type="Proteomes" id="UP001305779"/>
    </source>
</evidence>
<gene>
    <name evidence="2" type="ORF">PRZ48_006540</name>
</gene>
<feature type="region of interest" description="Disordered" evidence="1">
    <location>
        <begin position="27"/>
        <end position="85"/>
    </location>
</feature>
<evidence type="ECO:0000313" key="2">
    <source>
        <dbReference type="EMBL" id="KAK4503113.1"/>
    </source>
</evidence>
<evidence type="ECO:0000256" key="1">
    <source>
        <dbReference type="SAM" id="MobiDB-lite"/>
    </source>
</evidence>
<organism evidence="2 3">
    <name type="scientific">Zasmidium cellare</name>
    <name type="common">Wine cellar mold</name>
    <name type="synonym">Racodium cellare</name>
    <dbReference type="NCBI Taxonomy" id="395010"/>
    <lineage>
        <taxon>Eukaryota</taxon>
        <taxon>Fungi</taxon>
        <taxon>Dikarya</taxon>
        <taxon>Ascomycota</taxon>
        <taxon>Pezizomycotina</taxon>
        <taxon>Dothideomycetes</taxon>
        <taxon>Dothideomycetidae</taxon>
        <taxon>Mycosphaerellales</taxon>
        <taxon>Mycosphaerellaceae</taxon>
        <taxon>Zasmidium</taxon>
    </lineage>
</organism>
<dbReference type="Proteomes" id="UP001305779">
    <property type="component" value="Unassembled WGS sequence"/>
</dbReference>
<proteinExistence type="predicted"/>
<dbReference type="EMBL" id="JAXOVC010000004">
    <property type="protein sequence ID" value="KAK4503113.1"/>
    <property type="molecule type" value="Genomic_DNA"/>
</dbReference>
<evidence type="ECO:0008006" key="4">
    <source>
        <dbReference type="Google" id="ProtNLM"/>
    </source>
</evidence>
<accession>A0ABR0EPT7</accession>
<name>A0ABR0EPT7_ZASCE</name>
<keyword evidence="3" id="KW-1185">Reference proteome</keyword>
<sequence>MGAPFAQWLGRPSTICFLRRLLASTGDSVPARSTTRKRCGGSGRNAHTATIRLHGGGVAKEVQEQEQEGEEEQNQKRSPVQRGGGMIAVHHGDALQMSLKAGVNLLDEGTTPEEALKRLWDQANVASPSKLGQLVVDHPEHRTNMKLWIELLEYRQRVDGLDGIVEVWKGMRSRQVDLPLSGAEADILWTTLLHACLAFQPNAVQLELQRSIMDHAKDLQQRYNAVWPKLYVCVVGRWLRVMPYLSWVSHKMFTNDFGISDYALGDLVEDCIASLKPGEARLKFHAIHRASGRTDLYDQSLPKLCKHIDDHEALLWHRLFIKLGDGPSPEIFALPSIQRLFELDADKSLPMHHHRSGADPRISAIPSDQQQPLTRANMSALVGEVHGIKAKEVSDTFVAKLFATRAFSLSLVIKGLSFFGIERLGPLALHEMALKAETYVAFSNGLSELKSMGIIIDTSVYGRLIEKVATDGHLHLFQVLMASDQHPEAYEDPQTQELLLVSFLERGDMLSAHLTLLALSLIGQTQHTRAWNRMLQHYIMERDYRAIDKTMRHMHDSKMPPTRTTLNIMNRNLLPPRNPGKAPSTYKSEMFILKPLQFTTNTYMFAAQNKVYVKPTLWKELLKRYAMAFKFDELERLVYWLLSWYGRNQSSRHLDLLHREATSAVQAGTTTYENCQPWARGLLLVMKLKDFGMDVSPRDIRRALTVRLLPLFGPGFSRKLINEEMRLRNHLTLADYIKHASEICQVNLFNVDTALLSEERPNPSRLMVQIFGDRRRIGGVKNKEYADIAGYAYANATGVAI</sequence>
<protein>
    <recommendedName>
        <fullName evidence="4">Pentatricopeptide repeat domain-containing protein</fullName>
    </recommendedName>
</protein>
<reference evidence="2 3" key="1">
    <citation type="journal article" date="2023" name="G3 (Bethesda)">
        <title>A chromosome-level genome assembly of Zasmidium syzygii isolated from banana leaves.</title>
        <authorList>
            <person name="van Westerhoven A.C."/>
            <person name="Mehrabi R."/>
            <person name="Talebi R."/>
            <person name="Steentjes M.B.F."/>
            <person name="Corcolon B."/>
            <person name="Chong P.A."/>
            <person name="Kema G.H.J."/>
            <person name="Seidl M.F."/>
        </authorList>
    </citation>
    <scope>NUCLEOTIDE SEQUENCE [LARGE SCALE GENOMIC DNA]</scope>
    <source>
        <strain evidence="2 3">P124</strain>
    </source>
</reference>